<dbReference type="InterPro" id="IPR051010">
    <property type="entry name" value="BCAA_transport"/>
</dbReference>
<dbReference type="RefSeq" id="WP_147850886.1">
    <property type="nucleotide sequence ID" value="NZ_VDUZ01000046.1"/>
</dbReference>
<evidence type="ECO:0000256" key="3">
    <source>
        <dbReference type="ARBA" id="ARBA00022970"/>
    </source>
</evidence>
<dbReference type="AlphaFoldDB" id="A0A5C8PCP4"/>
<dbReference type="InterPro" id="IPR028082">
    <property type="entry name" value="Peripla_BP_I"/>
</dbReference>
<accession>A0A5C8PCP4</accession>
<dbReference type="PANTHER" id="PTHR30483">
    <property type="entry name" value="LEUCINE-SPECIFIC-BINDING PROTEIN"/>
    <property type="match status" value="1"/>
</dbReference>
<feature type="chain" id="PRO_5022829179" evidence="4">
    <location>
        <begin position="27"/>
        <end position="417"/>
    </location>
</feature>
<dbReference type="SUPFAM" id="SSF53822">
    <property type="entry name" value="Periplasmic binding protein-like I"/>
    <property type="match status" value="1"/>
</dbReference>
<evidence type="ECO:0000259" key="5">
    <source>
        <dbReference type="Pfam" id="PF13458"/>
    </source>
</evidence>
<evidence type="ECO:0000313" key="6">
    <source>
        <dbReference type="EMBL" id="TXL71264.1"/>
    </source>
</evidence>
<dbReference type="Gene3D" id="3.40.50.2300">
    <property type="match status" value="2"/>
</dbReference>
<comment type="similarity">
    <text evidence="1">Belongs to the leucine-binding protein family.</text>
</comment>
<proteinExistence type="inferred from homology"/>
<feature type="domain" description="Leucine-binding protein" evidence="5">
    <location>
        <begin position="29"/>
        <end position="391"/>
    </location>
</feature>
<dbReference type="InterPro" id="IPR028081">
    <property type="entry name" value="Leu-bd"/>
</dbReference>
<name>A0A5C8PCP4_9HYPH</name>
<gene>
    <name evidence="6" type="ORF">FHP25_31065</name>
</gene>
<evidence type="ECO:0000256" key="4">
    <source>
        <dbReference type="SAM" id="SignalP"/>
    </source>
</evidence>
<dbReference type="PANTHER" id="PTHR30483:SF37">
    <property type="entry name" value="ABC TRANSPORTER SUBSTRATE-BINDING PROTEIN"/>
    <property type="match status" value="1"/>
</dbReference>
<organism evidence="6 7">
    <name type="scientific">Vineibacter terrae</name>
    <dbReference type="NCBI Taxonomy" id="2586908"/>
    <lineage>
        <taxon>Bacteria</taxon>
        <taxon>Pseudomonadati</taxon>
        <taxon>Pseudomonadota</taxon>
        <taxon>Alphaproteobacteria</taxon>
        <taxon>Hyphomicrobiales</taxon>
        <taxon>Vineibacter</taxon>
    </lineage>
</organism>
<keyword evidence="3" id="KW-0029">Amino-acid transport</keyword>
<comment type="caution">
    <text evidence="6">The sequence shown here is derived from an EMBL/GenBank/DDBJ whole genome shotgun (WGS) entry which is preliminary data.</text>
</comment>
<dbReference type="CDD" id="cd06340">
    <property type="entry name" value="PBP1_ABC_ligand_binding-like"/>
    <property type="match status" value="1"/>
</dbReference>
<dbReference type="EMBL" id="VDUZ01000046">
    <property type="protein sequence ID" value="TXL71264.1"/>
    <property type="molecule type" value="Genomic_DNA"/>
</dbReference>
<protein>
    <submittedName>
        <fullName evidence="6">Branched-chain amino acid ABC transporter substrate-binding protein</fullName>
    </submittedName>
</protein>
<dbReference type="Proteomes" id="UP000321638">
    <property type="component" value="Unassembled WGS sequence"/>
</dbReference>
<keyword evidence="3" id="KW-0813">Transport</keyword>
<dbReference type="OrthoDB" id="7251828at2"/>
<feature type="signal peptide" evidence="4">
    <location>
        <begin position="1"/>
        <end position="26"/>
    </location>
</feature>
<reference evidence="6 7" key="1">
    <citation type="submission" date="2019-06" db="EMBL/GenBank/DDBJ databases">
        <title>New taxonomy in bacterial strain CC-CFT640, isolated from vineyard.</title>
        <authorList>
            <person name="Lin S.-Y."/>
            <person name="Tsai C.-F."/>
            <person name="Young C.-C."/>
        </authorList>
    </citation>
    <scope>NUCLEOTIDE SEQUENCE [LARGE SCALE GENOMIC DNA]</scope>
    <source>
        <strain evidence="6 7">CC-CFT640</strain>
    </source>
</reference>
<keyword evidence="7" id="KW-1185">Reference proteome</keyword>
<dbReference type="Pfam" id="PF13458">
    <property type="entry name" value="Peripla_BP_6"/>
    <property type="match status" value="1"/>
</dbReference>
<sequence>MTGPAARLAAIATACLAVMGAVPALAADTVKIGILWPLTGNAAAAGQASKAAAEVAADIVNDAHPDLGNLPLAKTAGLPNMGGARLELVFVDHQGSPSVAQQQALRLITQEKVDVLFGAYQSSCSFTATAVAERQGIPFMVGESAAANITGRGFKWVFRGTPIASDYAATYMRFFDDMKKRGKTIGSIAVVNENTDYGTSVADAIEAAAKKNGIPVAIRIPYSASSTDVSAQVLQLKEKQPDVVIFISYTADAILYIKTMRNLEYMPPMVIGDDTGFSDPSFIPAVADIAQGVMNRSAWDIGKPGSATYLINEMYKKKTSRDLDDTSARNMQSFFALADALNRAGAKDPEKIRVALSQTDLKPDQLMMGYEGVKFDSTGQNVLAATYLIQLHGKKYDLVWPDRAAEAQLQWPMKGWK</sequence>
<evidence type="ECO:0000256" key="1">
    <source>
        <dbReference type="ARBA" id="ARBA00010062"/>
    </source>
</evidence>
<keyword evidence="2 4" id="KW-0732">Signal</keyword>
<evidence type="ECO:0000256" key="2">
    <source>
        <dbReference type="ARBA" id="ARBA00022729"/>
    </source>
</evidence>
<dbReference type="GO" id="GO:0006865">
    <property type="term" value="P:amino acid transport"/>
    <property type="evidence" value="ECO:0007669"/>
    <property type="project" value="UniProtKB-KW"/>
</dbReference>
<evidence type="ECO:0000313" key="7">
    <source>
        <dbReference type="Proteomes" id="UP000321638"/>
    </source>
</evidence>